<keyword evidence="9" id="KW-0812">Transmembrane</keyword>
<organism evidence="11 12">
    <name type="scientific">Natronincola peptidivorans</name>
    <dbReference type="NCBI Taxonomy" id="426128"/>
    <lineage>
        <taxon>Bacteria</taxon>
        <taxon>Bacillati</taxon>
        <taxon>Bacillota</taxon>
        <taxon>Clostridia</taxon>
        <taxon>Peptostreptococcales</taxon>
        <taxon>Natronincolaceae</taxon>
        <taxon>Natronincola</taxon>
    </lineage>
</organism>
<dbReference type="PROSITE" id="PS00136">
    <property type="entry name" value="SUBTILASE_ASP"/>
    <property type="match status" value="1"/>
</dbReference>
<dbReference type="Pfam" id="PF00082">
    <property type="entry name" value="Peptidase_S8"/>
    <property type="match status" value="1"/>
</dbReference>
<sequence length="430" mass="45698">MFSYSNIVEDLVIENLLKSNGEHIPVIISGDDCECDDLEKYVENLGGTIKHKLHLINAVAAYIPPVGVRSVSREKYVSKIHYDDMAFKLMDIASVTVASDYANEHGLTGKDIGVAVVDTGVYPHADLTTPNNRIVGFVDFVDKKTSPYDDDGHGTHVAGIVAGNGFSSNGKYMGIAPDANIVGVKVLNKDGGGSISDVIAGVQWVVENKDRYNIKVMTLSLGTKAKTSYREDPLCKAVDRASNHGITVVAAAGNSGPEKSTINSPAISPNIIAVGACDDRSAAKPSDCTIANFSSRGPTPDNINKPDILAPGVNINSLSNKDNSYHSLSGTSMATPIAAGCAALLYENNPNLTPTQIKRTMMGHGVGLGYDPDVQGAGLLDIKKMMGTTNPSPQPPNRSPKEGSRGSRGIFSIFDGWFFVILIVFLVLFL</sequence>
<evidence type="ECO:0000256" key="4">
    <source>
        <dbReference type="ARBA" id="ARBA00022825"/>
    </source>
</evidence>
<dbReference type="RefSeq" id="WP_090440763.1">
    <property type="nucleotide sequence ID" value="NZ_FOHU01000003.1"/>
</dbReference>
<dbReference type="PROSITE" id="PS51892">
    <property type="entry name" value="SUBTILASE"/>
    <property type="match status" value="1"/>
</dbReference>
<feature type="active site" description="Charge relay system" evidence="5 6">
    <location>
        <position position="118"/>
    </location>
</feature>
<feature type="transmembrane region" description="Helical" evidence="9">
    <location>
        <begin position="409"/>
        <end position="429"/>
    </location>
</feature>
<evidence type="ECO:0000256" key="1">
    <source>
        <dbReference type="ARBA" id="ARBA00011073"/>
    </source>
</evidence>
<evidence type="ECO:0000256" key="3">
    <source>
        <dbReference type="ARBA" id="ARBA00022801"/>
    </source>
</evidence>
<dbReference type="PRINTS" id="PR00723">
    <property type="entry name" value="SUBTILISIN"/>
</dbReference>
<dbReference type="AlphaFoldDB" id="A0A1I0B495"/>
<name>A0A1I0B495_9FIRM</name>
<evidence type="ECO:0000256" key="8">
    <source>
        <dbReference type="SAM" id="MobiDB-lite"/>
    </source>
</evidence>
<feature type="region of interest" description="Disordered" evidence="8">
    <location>
        <begin position="384"/>
        <end position="405"/>
    </location>
</feature>
<dbReference type="InterPro" id="IPR000209">
    <property type="entry name" value="Peptidase_S8/S53_dom"/>
</dbReference>
<dbReference type="PROSITE" id="PS00138">
    <property type="entry name" value="SUBTILASE_SER"/>
    <property type="match status" value="1"/>
</dbReference>
<dbReference type="InterPro" id="IPR036852">
    <property type="entry name" value="Peptidase_S8/S53_dom_sf"/>
</dbReference>
<dbReference type="OrthoDB" id="9798386at2"/>
<dbReference type="InterPro" id="IPR022398">
    <property type="entry name" value="Peptidase_S8_His-AS"/>
</dbReference>
<dbReference type="InterPro" id="IPR023827">
    <property type="entry name" value="Peptidase_S8_Asp-AS"/>
</dbReference>
<dbReference type="InterPro" id="IPR015500">
    <property type="entry name" value="Peptidase_S8_subtilisin-rel"/>
</dbReference>
<dbReference type="GO" id="GO:0006508">
    <property type="term" value="P:proteolysis"/>
    <property type="evidence" value="ECO:0007669"/>
    <property type="project" value="UniProtKB-KW"/>
</dbReference>
<evidence type="ECO:0000313" key="11">
    <source>
        <dbReference type="EMBL" id="SET01549.1"/>
    </source>
</evidence>
<dbReference type="Proteomes" id="UP000199568">
    <property type="component" value="Unassembled WGS sequence"/>
</dbReference>
<dbReference type="Gene3D" id="3.30.70.80">
    <property type="entry name" value="Peptidase S8 propeptide/proteinase inhibitor I9"/>
    <property type="match status" value="1"/>
</dbReference>
<evidence type="ECO:0000256" key="7">
    <source>
        <dbReference type="RuleBase" id="RU003355"/>
    </source>
</evidence>
<dbReference type="InterPro" id="IPR050131">
    <property type="entry name" value="Peptidase_S8_subtilisin-like"/>
</dbReference>
<dbReference type="PROSITE" id="PS00137">
    <property type="entry name" value="SUBTILASE_HIS"/>
    <property type="match status" value="1"/>
</dbReference>
<dbReference type="Gene3D" id="3.40.50.200">
    <property type="entry name" value="Peptidase S8/S53 domain"/>
    <property type="match status" value="1"/>
</dbReference>
<evidence type="ECO:0000256" key="9">
    <source>
        <dbReference type="SAM" id="Phobius"/>
    </source>
</evidence>
<dbReference type="STRING" id="426128.SAMN05660297_01204"/>
<feature type="active site" description="Charge relay system" evidence="5 6">
    <location>
        <position position="332"/>
    </location>
</feature>
<feature type="active site" description="Charge relay system" evidence="5 6">
    <location>
        <position position="153"/>
    </location>
</feature>
<dbReference type="InterPro" id="IPR023828">
    <property type="entry name" value="Peptidase_S8_Ser-AS"/>
</dbReference>
<keyword evidence="4 6" id="KW-0720">Serine protease</keyword>
<accession>A0A1I0B495</accession>
<dbReference type="GO" id="GO:0004252">
    <property type="term" value="F:serine-type endopeptidase activity"/>
    <property type="evidence" value="ECO:0007669"/>
    <property type="project" value="UniProtKB-UniRule"/>
</dbReference>
<keyword evidence="9" id="KW-1133">Transmembrane helix</keyword>
<dbReference type="SUPFAM" id="SSF52743">
    <property type="entry name" value="Subtilisin-like"/>
    <property type="match status" value="1"/>
</dbReference>
<dbReference type="EMBL" id="FOHU01000003">
    <property type="protein sequence ID" value="SET01549.1"/>
    <property type="molecule type" value="Genomic_DNA"/>
</dbReference>
<protein>
    <submittedName>
        <fullName evidence="11">Serine protease AprX</fullName>
    </submittedName>
</protein>
<evidence type="ECO:0000259" key="10">
    <source>
        <dbReference type="Pfam" id="PF00082"/>
    </source>
</evidence>
<comment type="similarity">
    <text evidence="1 6 7">Belongs to the peptidase S8 family.</text>
</comment>
<dbReference type="PANTHER" id="PTHR43806">
    <property type="entry name" value="PEPTIDASE S8"/>
    <property type="match status" value="1"/>
</dbReference>
<reference evidence="11 12" key="1">
    <citation type="submission" date="2016-10" db="EMBL/GenBank/DDBJ databases">
        <authorList>
            <person name="de Groot N.N."/>
        </authorList>
    </citation>
    <scope>NUCLEOTIDE SEQUENCE [LARGE SCALE GENOMIC DNA]</scope>
    <source>
        <strain evidence="11 12">DSM 18979</strain>
    </source>
</reference>
<keyword evidence="2 6" id="KW-0645">Protease</keyword>
<gene>
    <name evidence="11" type="ORF">SAMN05660297_01204</name>
</gene>
<evidence type="ECO:0000256" key="5">
    <source>
        <dbReference type="PIRSR" id="PIRSR615500-1"/>
    </source>
</evidence>
<dbReference type="PANTHER" id="PTHR43806:SF65">
    <property type="entry name" value="SERINE PROTEASE APRX"/>
    <property type="match status" value="1"/>
</dbReference>
<dbReference type="CDD" id="cd07487">
    <property type="entry name" value="Peptidases_S8_1"/>
    <property type="match status" value="1"/>
</dbReference>
<keyword evidence="3 6" id="KW-0378">Hydrolase</keyword>
<feature type="domain" description="Peptidase S8/S53" evidence="10">
    <location>
        <begin position="109"/>
        <end position="362"/>
    </location>
</feature>
<proteinExistence type="inferred from homology"/>
<keyword evidence="12" id="KW-1185">Reference proteome</keyword>
<evidence type="ECO:0000313" key="12">
    <source>
        <dbReference type="Proteomes" id="UP000199568"/>
    </source>
</evidence>
<evidence type="ECO:0000256" key="2">
    <source>
        <dbReference type="ARBA" id="ARBA00022670"/>
    </source>
</evidence>
<dbReference type="InterPro" id="IPR037045">
    <property type="entry name" value="S8pro/Inhibitor_I9_sf"/>
</dbReference>
<evidence type="ECO:0000256" key="6">
    <source>
        <dbReference type="PROSITE-ProRule" id="PRU01240"/>
    </source>
</evidence>
<keyword evidence="9" id="KW-0472">Membrane</keyword>